<dbReference type="GO" id="GO:0006515">
    <property type="term" value="P:protein quality control for misfolded or incompletely synthesized proteins"/>
    <property type="evidence" value="ECO:0007669"/>
    <property type="project" value="TreeGrafter"/>
</dbReference>
<proteinExistence type="predicted"/>
<dbReference type="InterPro" id="IPR027065">
    <property type="entry name" value="Lon_Prtase"/>
</dbReference>
<dbReference type="OrthoDB" id="5297432at2"/>
<dbReference type="GO" id="GO:0007005">
    <property type="term" value="P:mitochondrion organization"/>
    <property type="evidence" value="ECO:0007669"/>
    <property type="project" value="TreeGrafter"/>
</dbReference>
<dbReference type="GO" id="GO:0051131">
    <property type="term" value="P:chaperone-mediated protein complex assembly"/>
    <property type="evidence" value="ECO:0007669"/>
    <property type="project" value="TreeGrafter"/>
</dbReference>
<dbReference type="AlphaFoldDB" id="A0A2U8WGP2"/>
<evidence type="ECO:0000259" key="1">
    <source>
        <dbReference type="SMART" id="SM00382"/>
    </source>
</evidence>
<organism evidence="2 3">
    <name type="scientific">Methylobacterium durans</name>
    <dbReference type="NCBI Taxonomy" id="2202825"/>
    <lineage>
        <taxon>Bacteria</taxon>
        <taxon>Pseudomonadati</taxon>
        <taxon>Pseudomonadota</taxon>
        <taxon>Alphaproteobacteria</taxon>
        <taxon>Hyphomicrobiales</taxon>
        <taxon>Methylobacteriaceae</taxon>
        <taxon>Methylobacterium</taxon>
    </lineage>
</organism>
<dbReference type="Gene3D" id="3.40.50.300">
    <property type="entry name" value="P-loop containing nucleotide triphosphate hydrolases"/>
    <property type="match status" value="1"/>
</dbReference>
<dbReference type="GO" id="GO:0004252">
    <property type="term" value="F:serine-type endopeptidase activity"/>
    <property type="evidence" value="ECO:0007669"/>
    <property type="project" value="InterPro"/>
</dbReference>
<gene>
    <name evidence="2" type="ORF">DK389_21330</name>
</gene>
<name>A0A2U8WGP2_9HYPH</name>
<accession>A0A2U8WGP2</accession>
<dbReference type="PANTHER" id="PTHR43718">
    <property type="entry name" value="LON PROTEASE"/>
    <property type="match status" value="1"/>
</dbReference>
<dbReference type="GO" id="GO:0003697">
    <property type="term" value="F:single-stranded DNA binding"/>
    <property type="evidence" value="ECO:0007669"/>
    <property type="project" value="TreeGrafter"/>
</dbReference>
<sequence>MCRGLGATGAGKGRDVTKGYERAIGHPLPLIRTPDLAVVRQILLSEFPQAEEAIDFALRDLIGRPFVRLTPLLVLGPPGGGKSRFLRRLGELLGVGVLRVDGSNDAGASFGGTERRWYSSEPCRPFMAVNRFLQANPLVLVDELDKAPVRSDYGRLWDGVISFLEVETASRFPDPCIQAELDLSWVSTAFTANETWALPGPLLDRLRVVEFPVPGPEHLDRLLPALLADIARERGLDARWFHAVDGVELAALRSRWGGGSVRLLRRMLDGVLRVRDRTARRH</sequence>
<dbReference type="EMBL" id="CP029550">
    <property type="protein sequence ID" value="AWN44708.1"/>
    <property type="molecule type" value="Genomic_DNA"/>
</dbReference>
<dbReference type="SUPFAM" id="SSF52540">
    <property type="entry name" value="P-loop containing nucleoside triphosphate hydrolases"/>
    <property type="match status" value="1"/>
</dbReference>
<keyword evidence="3" id="KW-1185">Reference proteome</keyword>
<evidence type="ECO:0000313" key="3">
    <source>
        <dbReference type="Proteomes" id="UP000245926"/>
    </source>
</evidence>
<dbReference type="GO" id="GO:0005524">
    <property type="term" value="F:ATP binding"/>
    <property type="evidence" value="ECO:0007669"/>
    <property type="project" value="InterPro"/>
</dbReference>
<dbReference type="SMART" id="SM00382">
    <property type="entry name" value="AAA"/>
    <property type="match status" value="1"/>
</dbReference>
<protein>
    <submittedName>
        <fullName evidence="2">AAA family ATPase</fullName>
    </submittedName>
</protein>
<evidence type="ECO:0000313" key="2">
    <source>
        <dbReference type="EMBL" id="AWN44708.1"/>
    </source>
</evidence>
<reference evidence="3" key="1">
    <citation type="submission" date="2018-05" db="EMBL/GenBank/DDBJ databases">
        <title>Complete Genome Sequence of Methylobacterium sp. 17SD2-17.</title>
        <authorList>
            <person name="Srinivasan S."/>
        </authorList>
    </citation>
    <scope>NUCLEOTIDE SEQUENCE [LARGE SCALE GENOMIC DNA]</scope>
    <source>
        <strain evidence="3">17SD2-17</strain>
    </source>
</reference>
<feature type="domain" description="AAA+ ATPase" evidence="1">
    <location>
        <begin position="68"/>
        <end position="216"/>
    </location>
</feature>
<dbReference type="InterPro" id="IPR027417">
    <property type="entry name" value="P-loop_NTPase"/>
</dbReference>
<dbReference type="GO" id="GO:0004176">
    <property type="term" value="F:ATP-dependent peptidase activity"/>
    <property type="evidence" value="ECO:0007669"/>
    <property type="project" value="InterPro"/>
</dbReference>
<dbReference type="InterPro" id="IPR003593">
    <property type="entry name" value="AAA+_ATPase"/>
</dbReference>
<dbReference type="Proteomes" id="UP000245926">
    <property type="component" value="Chromosome"/>
</dbReference>
<dbReference type="KEGG" id="mets:DK389_21330"/>
<dbReference type="PANTHER" id="PTHR43718:SF2">
    <property type="entry name" value="LON PROTEASE HOMOLOG, MITOCHONDRIAL"/>
    <property type="match status" value="1"/>
</dbReference>